<dbReference type="EMBL" id="AZCK01000003">
    <property type="protein sequence ID" value="KRK24298.1"/>
    <property type="molecule type" value="Genomic_DNA"/>
</dbReference>
<dbReference type="GeneID" id="66348300"/>
<name>A0A0R1FZ31_9LACO</name>
<comment type="caution">
    <text evidence="1">The sequence shown here is derived from an EMBL/GenBank/DDBJ whole genome shotgun (WGS) entry which is preliminary data.</text>
</comment>
<accession>A0A0R1FZ31</accession>
<dbReference type="PATRIC" id="fig|1423768.3.peg.154"/>
<sequence>MTDNLEHRMFLGRVVTTDDFSSDKSLVQVGGIWYRYHLSGNSTYQDGTDYQVVNNTGNTLHLQKIK</sequence>
<protein>
    <submittedName>
        <fullName evidence="1">Uncharacterized protein</fullName>
    </submittedName>
</protein>
<dbReference type="Proteomes" id="UP000051794">
    <property type="component" value="Unassembled WGS sequence"/>
</dbReference>
<evidence type="ECO:0000313" key="1">
    <source>
        <dbReference type="EMBL" id="KRK24298.1"/>
    </source>
</evidence>
<dbReference type="RefSeq" id="WP_053795029.1">
    <property type="nucleotide sequence ID" value="NZ_AZCK01000003.1"/>
</dbReference>
<gene>
    <name evidence="1" type="ORF">FD43_GL001110</name>
</gene>
<evidence type="ECO:0000313" key="2">
    <source>
        <dbReference type="Proteomes" id="UP000051794"/>
    </source>
</evidence>
<organism evidence="1 2">
    <name type="scientific">Apilactobacillus kunkeei DSM 12361 = ATCC 700308</name>
    <dbReference type="NCBI Taxonomy" id="1423768"/>
    <lineage>
        <taxon>Bacteria</taxon>
        <taxon>Bacillati</taxon>
        <taxon>Bacillota</taxon>
        <taxon>Bacilli</taxon>
        <taxon>Lactobacillales</taxon>
        <taxon>Lactobacillaceae</taxon>
        <taxon>Apilactobacillus</taxon>
    </lineage>
</organism>
<dbReference type="AlphaFoldDB" id="A0A0R1FZ31"/>
<proteinExistence type="predicted"/>
<reference evidence="1 2" key="1">
    <citation type="journal article" date="2015" name="Genome Announc.">
        <title>Expanding the biotechnology potential of lactobacilli through comparative genomics of 213 strains and associated genera.</title>
        <authorList>
            <person name="Sun Z."/>
            <person name="Harris H.M."/>
            <person name="McCann A."/>
            <person name="Guo C."/>
            <person name="Argimon S."/>
            <person name="Zhang W."/>
            <person name="Yang X."/>
            <person name="Jeffery I.B."/>
            <person name="Cooney J.C."/>
            <person name="Kagawa T.F."/>
            <person name="Liu W."/>
            <person name="Song Y."/>
            <person name="Salvetti E."/>
            <person name="Wrobel A."/>
            <person name="Rasinkangas P."/>
            <person name="Parkhill J."/>
            <person name="Rea M.C."/>
            <person name="O'Sullivan O."/>
            <person name="Ritari J."/>
            <person name="Douillard F.P."/>
            <person name="Paul Ross R."/>
            <person name="Yang R."/>
            <person name="Briner A.E."/>
            <person name="Felis G.E."/>
            <person name="de Vos W.M."/>
            <person name="Barrangou R."/>
            <person name="Klaenhammer T.R."/>
            <person name="Caufield P.W."/>
            <person name="Cui Y."/>
            <person name="Zhang H."/>
            <person name="O'Toole P.W."/>
        </authorList>
    </citation>
    <scope>NUCLEOTIDE SEQUENCE [LARGE SCALE GENOMIC DNA]</scope>
    <source>
        <strain evidence="1 2">DSM 12361</strain>
    </source>
</reference>